<feature type="chain" id="PRO_5037919379" evidence="5">
    <location>
        <begin position="31"/>
        <end position="236"/>
    </location>
</feature>
<dbReference type="Proteomes" id="UP000601171">
    <property type="component" value="Unassembled WGS sequence"/>
</dbReference>
<dbReference type="PROSITE" id="PS51935">
    <property type="entry name" value="NLPC_P60"/>
    <property type="match status" value="1"/>
</dbReference>
<feature type="signal peptide" evidence="5">
    <location>
        <begin position="1"/>
        <end position="30"/>
    </location>
</feature>
<dbReference type="SUPFAM" id="SSF47090">
    <property type="entry name" value="PGBD-like"/>
    <property type="match status" value="1"/>
</dbReference>
<evidence type="ECO:0000256" key="2">
    <source>
        <dbReference type="ARBA" id="ARBA00022670"/>
    </source>
</evidence>
<dbReference type="Pfam" id="PF01471">
    <property type="entry name" value="PG_binding_1"/>
    <property type="match status" value="1"/>
</dbReference>
<dbReference type="Gene3D" id="3.90.1720.10">
    <property type="entry name" value="endopeptidase domain like (from Nostoc punctiforme)"/>
    <property type="match status" value="1"/>
</dbReference>
<evidence type="ECO:0000313" key="8">
    <source>
        <dbReference type="Proteomes" id="UP000601171"/>
    </source>
</evidence>
<dbReference type="EMBL" id="JACRTG010000016">
    <property type="protein sequence ID" value="MBC8587856.1"/>
    <property type="molecule type" value="Genomic_DNA"/>
</dbReference>
<evidence type="ECO:0000313" key="7">
    <source>
        <dbReference type="EMBL" id="MBC8587856.1"/>
    </source>
</evidence>
<keyword evidence="4" id="KW-0788">Thiol protease</keyword>
<dbReference type="AlphaFoldDB" id="A0A926EUF6"/>
<dbReference type="InterPro" id="IPR036365">
    <property type="entry name" value="PGBD-like_sf"/>
</dbReference>
<keyword evidence="2" id="KW-0645">Protease</keyword>
<evidence type="ECO:0000256" key="5">
    <source>
        <dbReference type="SAM" id="SignalP"/>
    </source>
</evidence>
<dbReference type="PANTHER" id="PTHR47053">
    <property type="entry name" value="MUREIN DD-ENDOPEPTIDASE MEPH-RELATED"/>
    <property type="match status" value="1"/>
</dbReference>
<reference evidence="7" key="1">
    <citation type="submission" date="2020-08" db="EMBL/GenBank/DDBJ databases">
        <title>Genome public.</title>
        <authorList>
            <person name="Liu C."/>
            <person name="Sun Q."/>
        </authorList>
    </citation>
    <scope>NUCLEOTIDE SEQUENCE</scope>
    <source>
        <strain evidence="7">BX21</strain>
    </source>
</reference>
<dbReference type="InterPro" id="IPR002477">
    <property type="entry name" value="Peptidoglycan-bd-like"/>
</dbReference>
<evidence type="ECO:0000259" key="6">
    <source>
        <dbReference type="PROSITE" id="PS51935"/>
    </source>
</evidence>
<gene>
    <name evidence="7" type="ORF">H8707_06360</name>
</gene>
<comment type="similarity">
    <text evidence="1">Belongs to the peptidase C40 family.</text>
</comment>
<protein>
    <submittedName>
        <fullName evidence="7">C40 family peptidase</fullName>
    </submittedName>
</protein>
<dbReference type="Pfam" id="PF00877">
    <property type="entry name" value="NLPC_P60"/>
    <property type="match status" value="1"/>
</dbReference>
<dbReference type="InterPro" id="IPR036366">
    <property type="entry name" value="PGBDSf"/>
</dbReference>
<dbReference type="InterPro" id="IPR000064">
    <property type="entry name" value="NLP_P60_dom"/>
</dbReference>
<dbReference type="GO" id="GO:0008234">
    <property type="term" value="F:cysteine-type peptidase activity"/>
    <property type="evidence" value="ECO:0007669"/>
    <property type="project" value="UniProtKB-KW"/>
</dbReference>
<comment type="caution">
    <text evidence="7">The sequence shown here is derived from an EMBL/GenBank/DDBJ whole genome shotgun (WGS) entry which is preliminary data.</text>
</comment>
<keyword evidence="8" id="KW-1185">Reference proteome</keyword>
<dbReference type="SUPFAM" id="SSF54001">
    <property type="entry name" value="Cysteine proteinases"/>
    <property type="match status" value="1"/>
</dbReference>
<dbReference type="RefSeq" id="WP_262429302.1">
    <property type="nucleotide sequence ID" value="NZ_JACRTG010000016.1"/>
</dbReference>
<proteinExistence type="inferred from homology"/>
<keyword evidence="3" id="KW-0378">Hydrolase</keyword>
<keyword evidence="5" id="KW-0732">Signal</keyword>
<dbReference type="Gene3D" id="1.10.101.10">
    <property type="entry name" value="PGBD-like superfamily/PGBD"/>
    <property type="match status" value="1"/>
</dbReference>
<sequence length="236" mass="25785">MTIKVNTTRRKIISIALAGMLTIGTSPSFAALGDEVLKEGMQNNDIKVLQQCLKDLGYFKNEDTTTYYGDITKKAVMDFQQNKGLDVDGVFGPNSYKTLINATSSPSRSDEGRRSKTISIISTAKKYLKVPYVFGGTSASGFDCSGYTSFVYSQNGISLPRTSQDQAQAGTKIEKANVQIGDLLIFSNTYKSGPSHAGIYLGNNQFIHASSTGKGVIISELDNYYNNHLSYGRRVY</sequence>
<dbReference type="GO" id="GO:0006508">
    <property type="term" value="P:proteolysis"/>
    <property type="evidence" value="ECO:0007669"/>
    <property type="project" value="UniProtKB-KW"/>
</dbReference>
<name>A0A926EUF6_9FIRM</name>
<feature type="domain" description="NlpC/P60" evidence="6">
    <location>
        <begin position="114"/>
        <end position="236"/>
    </location>
</feature>
<accession>A0A926EUF6</accession>
<evidence type="ECO:0000256" key="3">
    <source>
        <dbReference type="ARBA" id="ARBA00022801"/>
    </source>
</evidence>
<evidence type="ECO:0000256" key="1">
    <source>
        <dbReference type="ARBA" id="ARBA00007074"/>
    </source>
</evidence>
<dbReference type="InterPro" id="IPR038765">
    <property type="entry name" value="Papain-like_cys_pep_sf"/>
</dbReference>
<evidence type="ECO:0000256" key="4">
    <source>
        <dbReference type="ARBA" id="ARBA00022807"/>
    </source>
</evidence>
<dbReference type="PANTHER" id="PTHR47053:SF1">
    <property type="entry name" value="MUREIN DD-ENDOPEPTIDASE MEPH-RELATED"/>
    <property type="match status" value="1"/>
</dbReference>
<dbReference type="InterPro" id="IPR051202">
    <property type="entry name" value="Peptidase_C40"/>
</dbReference>
<organism evidence="7 8">
    <name type="scientific">Paratissierella segnis</name>
    <dbReference type="NCBI Taxonomy" id="2763679"/>
    <lineage>
        <taxon>Bacteria</taxon>
        <taxon>Bacillati</taxon>
        <taxon>Bacillota</taxon>
        <taxon>Tissierellia</taxon>
        <taxon>Tissierellales</taxon>
        <taxon>Tissierellaceae</taxon>
        <taxon>Paratissierella</taxon>
    </lineage>
</organism>